<evidence type="ECO:0000313" key="2">
    <source>
        <dbReference type="EMBL" id="CAK9114915.1"/>
    </source>
</evidence>
<feature type="compositionally biased region" description="Pro residues" evidence="1">
    <location>
        <begin position="175"/>
        <end position="194"/>
    </location>
</feature>
<evidence type="ECO:0000256" key="1">
    <source>
        <dbReference type="SAM" id="MobiDB-lite"/>
    </source>
</evidence>
<sequence length="348" mass="38309">MVRTQLEVFDREVEFCTIPWSSLTAPRSIRTAVSFLFQDDPFSQEIEGFGTSCPRWMPGYQAFGSSNHGFCRKLKGLKHVWIPPQDPAPTPQPHHRHHPRPSPPPPTSWEPPRQSVRQQQKSFASEQPQVPYTAPPTPVPRRLATPGRVPRAPITPLAQRPPPGIPKAEVGDDLAPPPPPRRTPKKAPPVPMEPRLPLIVEPKTKVAPKKDPTEVGVVEDEEPPELQALPPDADKVFGKLMKESVDAEEKKAVEELMPHNPPGTPPEEPSWPPPSSAPPVQPIPPSPYEPGYNYGWTPPERKTPYSPPWPGGAPLTAVDRTAAVAEELGNEVNGVVQTAEDVLVNTQM</sequence>
<accession>A0ABP0SRV8</accession>
<organism evidence="2 3">
    <name type="scientific">Durusdinium trenchii</name>
    <dbReference type="NCBI Taxonomy" id="1381693"/>
    <lineage>
        <taxon>Eukaryota</taxon>
        <taxon>Sar</taxon>
        <taxon>Alveolata</taxon>
        <taxon>Dinophyceae</taxon>
        <taxon>Suessiales</taxon>
        <taxon>Symbiodiniaceae</taxon>
        <taxon>Durusdinium</taxon>
    </lineage>
</organism>
<keyword evidence="3" id="KW-1185">Reference proteome</keyword>
<feature type="compositionally biased region" description="Polar residues" evidence="1">
    <location>
        <begin position="116"/>
        <end position="130"/>
    </location>
</feature>
<reference evidence="2 3" key="1">
    <citation type="submission" date="2024-02" db="EMBL/GenBank/DDBJ databases">
        <authorList>
            <person name="Chen Y."/>
            <person name="Shah S."/>
            <person name="Dougan E. K."/>
            <person name="Thang M."/>
            <person name="Chan C."/>
        </authorList>
    </citation>
    <scope>NUCLEOTIDE SEQUENCE [LARGE SCALE GENOMIC DNA]</scope>
</reference>
<dbReference type="EMBL" id="CAXAMN010028051">
    <property type="protein sequence ID" value="CAK9114915.1"/>
    <property type="molecule type" value="Genomic_DNA"/>
</dbReference>
<feature type="region of interest" description="Disordered" evidence="1">
    <location>
        <begin position="82"/>
        <end position="315"/>
    </location>
</feature>
<evidence type="ECO:0000313" key="3">
    <source>
        <dbReference type="Proteomes" id="UP001642484"/>
    </source>
</evidence>
<comment type="caution">
    <text evidence="2">The sequence shown here is derived from an EMBL/GenBank/DDBJ whole genome shotgun (WGS) entry which is preliminary data.</text>
</comment>
<feature type="compositionally biased region" description="Pro residues" evidence="1">
    <location>
        <begin position="259"/>
        <end position="288"/>
    </location>
</feature>
<name>A0ABP0SRV8_9DINO</name>
<protein>
    <submittedName>
        <fullName evidence="2">Uncharacterized protein</fullName>
    </submittedName>
</protein>
<feature type="compositionally biased region" description="Basic and acidic residues" evidence="1">
    <location>
        <begin position="202"/>
        <end position="213"/>
    </location>
</feature>
<gene>
    <name evidence="2" type="ORF">CCMP2556_LOCUS53132</name>
</gene>
<dbReference type="Proteomes" id="UP001642484">
    <property type="component" value="Unassembled WGS sequence"/>
</dbReference>
<feature type="compositionally biased region" description="Basic and acidic residues" evidence="1">
    <location>
        <begin position="232"/>
        <end position="257"/>
    </location>
</feature>
<proteinExistence type="predicted"/>